<organism evidence="1 2">
    <name type="scientific">Colletotrichum asianum</name>
    <dbReference type="NCBI Taxonomy" id="702518"/>
    <lineage>
        <taxon>Eukaryota</taxon>
        <taxon>Fungi</taxon>
        <taxon>Dikarya</taxon>
        <taxon>Ascomycota</taxon>
        <taxon>Pezizomycotina</taxon>
        <taxon>Sordariomycetes</taxon>
        <taxon>Hypocreomycetidae</taxon>
        <taxon>Glomerellales</taxon>
        <taxon>Glomerellaceae</taxon>
        <taxon>Colletotrichum</taxon>
        <taxon>Colletotrichum gloeosporioides species complex</taxon>
    </lineage>
</organism>
<protein>
    <submittedName>
        <fullName evidence="1">Uncharacterized protein</fullName>
    </submittedName>
</protein>
<dbReference type="EMBL" id="WOWK01000130">
    <property type="protein sequence ID" value="KAF0317462.1"/>
    <property type="molecule type" value="Genomic_DNA"/>
</dbReference>
<keyword evidence="2" id="KW-1185">Reference proteome</keyword>
<proteinExistence type="predicted"/>
<reference evidence="1 2" key="1">
    <citation type="submission" date="2019-12" db="EMBL/GenBank/DDBJ databases">
        <title>A genome sequence resource for the geographically widespread anthracnose pathogen Colletotrichum asianum.</title>
        <authorList>
            <person name="Meng Y."/>
        </authorList>
    </citation>
    <scope>NUCLEOTIDE SEQUENCE [LARGE SCALE GENOMIC DNA]</scope>
    <source>
        <strain evidence="1 2">ICMP 18580</strain>
    </source>
</reference>
<dbReference type="AlphaFoldDB" id="A0A8H3W398"/>
<sequence>MVCNSRGPLSRQRHEEDARVICIYVWRRYWALLGFLLGYGGGGVRSKGAGRGGGVGLDPDLDSNCCVRPAVNSGPGAVYPY</sequence>
<name>A0A8H3W398_9PEZI</name>
<gene>
    <name evidence="1" type="ORF">GQ607_015313</name>
</gene>
<dbReference type="Proteomes" id="UP000434172">
    <property type="component" value="Unassembled WGS sequence"/>
</dbReference>
<evidence type="ECO:0000313" key="2">
    <source>
        <dbReference type="Proteomes" id="UP000434172"/>
    </source>
</evidence>
<evidence type="ECO:0000313" key="1">
    <source>
        <dbReference type="EMBL" id="KAF0317462.1"/>
    </source>
</evidence>
<accession>A0A8H3W398</accession>
<comment type="caution">
    <text evidence="1">The sequence shown here is derived from an EMBL/GenBank/DDBJ whole genome shotgun (WGS) entry which is preliminary data.</text>
</comment>